<evidence type="ECO:0000313" key="1">
    <source>
        <dbReference type="EMBL" id="KGY08992.1"/>
    </source>
</evidence>
<reference evidence="1 2" key="1">
    <citation type="submission" date="2014-10" db="EMBL/GenBank/DDBJ databases">
        <title>Genome sequencing of Vibrio sinaloensis T08.</title>
        <authorList>
            <person name="Chan K.-G."/>
            <person name="Mohamad N.I."/>
        </authorList>
    </citation>
    <scope>NUCLEOTIDE SEQUENCE [LARGE SCALE GENOMIC DNA]</scope>
    <source>
        <strain evidence="1 2">T08</strain>
    </source>
</reference>
<accession>A0A0A5HTZ9</accession>
<organism evidence="1 2">
    <name type="scientific">Photobacterium sp. (strain ATCC 43367)</name>
    <dbReference type="NCBI Taxonomy" id="379097"/>
    <lineage>
        <taxon>Bacteria</taxon>
        <taxon>Pseudomonadati</taxon>
        <taxon>Pseudomonadota</taxon>
        <taxon>Gammaproteobacteria</taxon>
        <taxon>Vibrionales</taxon>
        <taxon>Vibrionaceae</taxon>
        <taxon>Vibrio</taxon>
        <taxon>Vibrio oreintalis group</taxon>
    </lineage>
</organism>
<sequence>MINSEVEKSPLSHKLSEAYTENDWLRAIVNLVPSVGGSLDIMISSTHNRLLQERISHLINELASDVSSLEDKVNNAIAESEEFHDLFILSLERTARISDRNRISAIANILSKCLNGIPAEDIHPVDLILVLTELSMHEAQVLSVIIGIFKHEKELLSGEYNTLVTHDVVTSKLPGIIQPQSDFLCGRLVGKGLLDEIFGNYSLTPAAVQLGKYLQIN</sequence>
<protein>
    <submittedName>
        <fullName evidence="1">Uncharacterized protein</fullName>
    </submittedName>
</protein>
<evidence type="ECO:0000313" key="2">
    <source>
        <dbReference type="Proteomes" id="UP000030451"/>
    </source>
</evidence>
<gene>
    <name evidence="1" type="ORF">NM06_09125</name>
</gene>
<dbReference type="Proteomes" id="UP000030451">
    <property type="component" value="Unassembled WGS sequence"/>
</dbReference>
<dbReference type="AlphaFoldDB" id="A0A0A5HTZ9"/>
<dbReference type="RefSeq" id="WP_038190261.1">
    <property type="nucleotide sequence ID" value="NZ_JRWP01000011.1"/>
</dbReference>
<comment type="caution">
    <text evidence="1">The sequence shown here is derived from an EMBL/GenBank/DDBJ whole genome shotgun (WGS) entry which is preliminary data.</text>
</comment>
<proteinExistence type="predicted"/>
<name>A0A0A5HTZ9_PHOS4</name>
<dbReference type="EMBL" id="JRWP01000011">
    <property type="protein sequence ID" value="KGY08992.1"/>
    <property type="molecule type" value="Genomic_DNA"/>
</dbReference>